<dbReference type="Gene3D" id="6.10.140.1330">
    <property type="match status" value="1"/>
</dbReference>
<comment type="caution">
    <text evidence="13">The sequence shown here is derived from an EMBL/GenBank/DDBJ whole genome shotgun (WGS) entry which is preliminary data.</text>
</comment>
<dbReference type="NCBIfam" id="TIGR00831">
    <property type="entry name" value="a_cpa1"/>
    <property type="match status" value="1"/>
</dbReference>
<protein>
    <submittedName>
        <fullName evidence="13">Cation/proton antiporter</fullName>
    </submittedName>
</protein>
<evidence type="ECO:0000256" key="9">
    <source>
        <dbReference type="ARBA" id="ARBA00023136"/>
    </source>
</evidence>
<organism evidence="13 14">
    <name type="scientific">Legionella brunensis</name>
    <dbReference type="NCBI Taxonomy" id="29422"/>
    <lineage>
        <taxon>Bacteria</taxon>
        <taxon>Pseudomonadati</taxon>
        <taxon>Pseudomonadota</taxon>
        <taxon>Gammaproteobacteria</taxon>
        <taxon>Legionellales</taxon>
        <taxon>Legionellaceae</taxon>
        <taxon>Legionella</taxon>
    </lineage>
</organism>
<dbReference type="GO" id="GO:0098719">
    <property type="term" value="P:sodium ion import across plasma membrane"/>
    <property type="evidence" value="ECO:0007669"/>
    <property type="project" value="TreeGrafter"/>
</dbReference>
<evidence type="ECO:0000256" key="5">
    <source>
        <dbReference type="ARBA" id="ARBA00022692"/>
    </source>
</evidence>
<accession>A0A0W0SL55</accession>
<dbReference type="GO" id="GO:0015385">
    <property type="term" value="F:sodium:proton antiporter activity"/>
    <property type="evidence" value="ECO:0007669"/>
    <property type="project" value="InterPro"/>
</dbReference>
<evidence type="ECO:0000256" key="1">
    <source>
        <dbReference type="ARBA" id="ARBA00004651"/>
    </source>
</evidence>
<comment type="caution">
    <text evidence="11">Lacks conserved residue(s) required for the propagation of feature annotation.</text>
</comment>
<dbReference type="PANTHER" id="PTHR10110:SF86">
    <property type="entry name" value="SODIUM_HYDROGEN EXCHANGER 7"/>
    <property type="match status" value="1"/>
</dbReference>
<comment type="subcellular location">
    <subcellularLocation>
        <location evidence="11">Cell inner membrane</location>
        <topology evidence="11">Multi-pass membrane protein</topology>
    </subcellularLocation>
    <subcellularLocation>
        <location evidence="1">Cell membrane</location>
        <topology evidence="1">Multi-pass membrane protein</topology>
    </subcellularLocation>
</comment>
<gene>
    <name evidence="13" type="primary">yjcE</name>
    <name evidence="13" type="ORF">Lbru_1499</name>
</gene>
<evidence type="ECO:0000313" key="13">
    <source>
        <dbReference type="EMBL" id="KTC84138.1"/>
    </source>
</evidence>
<evidence type="ECO:0000256" key="6">
    <source>
        <dbReference type="ARBA" id="ARBA00022989"/>
    </source>
</evidence>
<dbReference type="Proteomes" id="UP000054742">
    <property type="component" value="Unassembled WGS sequence"/>
</dbReference>
<feature type="transmembrane region" description="Helical" evidence="11">
    <location>
        <begin position="240"/>
        <end position="258"/>
    </location>
</feature>
<comment type="function">
    <text evidence="11">Na(+)/H(+) antiporter that extrudes sodium in exchange for external protons.</text>
</comment>
<feature type="transmembrane region" description="Helical" evidence="11">
    <location>
        <begin position="270"/>
        <end position="291"/>
    </location>
</feature>
<feature type="transmembrane region" description="Helical" evidence="11">
    <location>
        <begin position="180"/>
        <end position="205"/>
    </location>
</feature>
<dbReference type="InterPro" id="IPR004705">
    <property type="entry name" value="Cation/H_exchanger_CPA1_bac"/>
</dbReference>
<dbReference type="AlphaFoldDB" id="A0A0W0SL55"/>
<keyword evidence="10 11" id="KW-0739">Sodium transport</keyword>
<dbReference type="PATRIC" id="fig|29422.6.peg.1588"/>
<sequence length="554" mass="60434">MDNVLICLMFLFLLVISDMIRRLIPSLPAPLIQIVIGILIGLLFPGSHVGFNPELFMLLFIPPLLFIDSWRFPKREFLSNTRPIIMLSIGLVFFTVIGMGYLIHWLIPLIPLPASFALAAALSPTDAVALRSLATKSQMPERIIYILQGEALLNDASGLVSFKFAVAAMLTGVFSLTEAVYSLFLIGLEGLAIGVCLTYVFIILLGRLSIKSTQETTTENLLLILLPFTAYLIAEKLGGSGILAAVAAGFTIDQAGFLDRTLATMRIEGHFIRGMIEATLNGAIFILLGIYTANSLDLLAHTGSNLPHCAGIVVIITFSLFALRFLWIYLTLPLEVLLARYRHKTWRRPHLKVITAISLGGVRGAIALAAILSLPTLMPDGMPFPGHDLLITIAVGVVLCSLLVSMIALPLILPGLKNLIVAPPYDEEKDAIIAAVGAGIKAIEKRMKKLCETLDEHEADICKQVGNTILAALNQFLASNIEVETESSSSNKLSLEIEQELRLAGLEGARQELRVLRKSGKINDTTMMILISRLDLRQVSLANNRNLNTKLTKP</sequence>
<dbReference type="InterPro" id="IPR006153">
    <property type="entry name" value="Cation/H_exchanger_TM"/>
</dbReference>
<evidence type="ECO:0000256" key="2">
    <source>
        <dbReference type="ARBA" id="ARBA00022448"/>
    </source>
</evidence>
<feature type="transmembrane region" description="Helical" evidence="11">
    <location>
        <begin position="389"/>
        <end position="413"/>
    </location>
</feature>
<keyword evidence="14" id="KW-1185">Reference proteome</keyword>
<evidence type="ECO:0000256" key="8">
    <source>
        <dbReference type="ARBA" id="ARBA00023065"/>
    </source>
</evidence>
<dbReference type="GO" id="GO:0005886">
    <property type="term" value="C:plasma membrane"/>
    <property type="evidence" value="ECO:0007669"/>
    <property type="project" value="UniProtKB-SubCell"/>
</dbReference>
<evidence type="ECO:0000313" key="14">
    <source>
        <dbReference type="Proteomes" id="UP000054742"/>
    </source>
</evidence>
<reference evidence="13 14" key="1">
    <citation type="submission" date="2015-11" db="EMBL/GenBank/DDBJ databases">
        <title>Genomic analysis of 38 Legionella species identifies large and diverse effector repertoires.</title>
        <authorList>
            <person name="Burstein D."/>
            <person name="Amaro F."/>
            <person name="Zusman T."/>
            <person name="Lifshitz Z."/>
            <person name="Cohen O."/>
            <person name="Gilbert J.A."/>
            <person name="Pupko T."/>
            <person name="Shuman H.A."/>
            <person name="Segal G."/>
        </authorList>
    </citation>
    <scope>NUCLEOTIDE SEQUENCE [LARGE SCALE GENOMIC DNA]</scope>
    <source>
        <strain evidence="13 14">ATCC 43878</strain>
    </source>
</reference>
<evidence type="ECO:0000256" key="7">
    <source>
        <dbReference type="ARBA" id="ARBA00023053"/>
    </source>
</evidence>
<comment type="similarity">
    <text evidence="11">Belongs to the monovalent cation:proton antiporter 1 (CPA1) transporter (TC 2.A.36) family.</text>
</comment>
<dbReference type="RefSeq" id="WP_058441568.1">
    <property type="nucleotide sequence ID" value="NZ_CAAAHU010000003.1"/>
</dbReference>
<feature type="transmembrane region" description="Helical" evidence="11">
    <location>
        <begin position="31"/>
        <end position="49"/>
    </location>
</feature>
<evidence type="ECO:0000256" key="10">
    <source>
        <dbReference type="ARBA" id="ARBA00023201"/>
    </source>
</evidence>
<proteinExistence type="inferred from homology"/>
<feature type="transmembrane region" description="Helical" evidence="11">
    <location>
        <begin position="353"/>
        <end position="377"/>
    </location>
</feature>
<evidence type="ECO:0000256" key="3">
    <source>
        <dbReference type="ARBA" id="ARBA00022449"/>
    </source>
</evidence>
<dbReference type="STRING" id="29422.Lbru_1499"/>
<dbReference type="PANTHER" id="PTHR10110">
    <property type="entry name" value="SODIUM/HYDROGEN EXCHANGER"/>
    <property type="match status" value="1"/>
</dbReference>
<evidence type="ECO:0000256" key="4">
    <source>
        <dbReference type="ARBA" id="ARBA00022475"/>
    </source>
</evidence>
<feature type="transmembrane region" description="Helical" evidence="11">
    <location>
        <begin position="55"/>
        <end position="72"/>
    </location>
</feature>
<dbReference type="InterPro" id="IPR018422">
    <property type="entry name" value="Cation/H_exchanger_CPA1"/>
</dbReference>
<feature type="domain" description="Cation/H+ exchanger transmembrane" evidence="12">
    <location>
        <begin position="12"/>
        <end position="411"/>
    </location>
</feature>
<dbReference type="Pfam" id="PF00999">
    <property type="entry name" value="Na_H_Exchanger"/>
    <property type="match status" value="1"/>
</dbReference>
<keyword evidence="9 11" id="KW-0472">Membrane</keyword>
<dbReference type="OrthoDB" id="9774146at2"/>
<keyword evidence="3 11" id="KW-0050">Antiport</keyword>
<dbReference type="GO" id="GO:0051453">
    <property type="term" value="P:regulation of intracellular pH"/>
    <property type="evidence" value="ECO:0007669"/>
    <property type="project" value="TreeGrafter"/>
</dbReference>
<name>A0A0W0SL55_9GAMM</name>
<feature type="transmembrane region" description="Helical" evidence="11">
    <location>
        <begin position="311"/>
        <end position="332"/>
    </location>
</feature>
<keyword evidence="11" id="KW-0997">Cell inner membrane</keyword>
<feature type="transmembrane region" description="Helical" evidence="11">
    <location>
        <begin position="84"/>
        <end position="103"/>
    </location>
</feature>
<keyword evidence="2 11" id="KW-0813">Transport</keyword>
<dbReference type="GO" id="GO:0015386">
    <property type="term" value="F:potassium:proton antiporter activity"/>
    <property type="evidence" value="ECO:0007669"/>
    <property type="project" value="TreeGrafter"/>
</dbReference>
<keyword evidence="4" id="KW-1003">Cell membrane</keyword>
<evidence type="ECO:0000259" key="12">
    <source>
        <dbReference type="Pfam" id="PF00999"/>
    </source>
</evidence>
<dbReference type="EMBL" id="LNXV01000011">
    <property type="protein sequence ID" value="KTC84138.1"/>
    <property type="molecule type" value="Genomic_DNA"/>
</dbReference>
<evidence type="ECO:0000256" key="11">
    <source>
        <dbReference type="RuleBase" id="RU366002"/>
    </source>
</evidence>
<keyword evidence="5 11" id="KW-0812">Transmembrane</keyword>
<keyword evidence="7 11" id="KW-0915">Sodium</keyword>
<keyword evidence="6 11" id="KW-1133">Transmembrane helix</keyword>
<keyword evidence="8 11" id="KW-0406">Ion transport</keyword>